<dbReference type="PANTHER" id="PTHR40841">
    <property type="entry name" value="SIDEROPHORE TRIACETYLFUSARININE C ESTERASE"/>
    <property type="match status" value="1"/>
</dbReference>
<comment type="caution">
    <text evidence="3">The sequence shown here is derived from an EMBL/GenBank/DDBJ whole genome shotgun (WGS) entry which is preliminary data.</text>
</comment>
<dbReference type="OrthoDB" id="9784036at2"/>
<keyword evidence="4" id="KW-1185">Reference proteome</keyword>
<dbReference type="AlphaFoldDB" id="R9CFG1"/>
<organism evidence="3 4">
    <name type="scientific">Clostridium sartagoforme AAU1</name>
    <dbReference type="NCBI Taxonomy" id="1202534"/>
    <lineage>
        <taxon>Bacteria</taxon>
        <taxon>Bacillati</taxon>
        <taxon>Bacillota</taxon>
        <taxon>Clostridia</taxon>
        <taxon>Eubacteriales</taxon>
        <taxon>Clostridiaceae</taxon>
        <taxon>Clostridium</taxon>
    </lineage>
</organism>
<evidence type="ECO:0008006" key="5">
    <source>
        <dbReference type="Google" id="ProtNLM"/>
    </source>
</evidence>
<dbReference type="PANTHER" id="PTHR40841:SF2">
    <property type="entry name" value="SIDEROPHORE-DEGRADING ESTERASE (EUROFUNG)"/>
    <property type="match status" value="1"/>
</dbReference>
<evidence type="ECO:0000313" key="4">
    <source>
        <dbReference type="Proteomes" id="UP000013988"/>
    </source>
</evidence>
<accession>R9CFG1</accession>
<dbReference type="InterPro" id="IPR000801">
    <property type="entry name" value="Esterase-like"/>
</dbReference>
<dbReference type="Gene3D" id="3.40.50.1820">
    <property type="entry name" value="alpha/beta hydrolase"/>
    <property type="match status" value="1"/>
</dbReference>
<reference evidence="3 4" key="1">
    <citation type="submission" date="2013-03" db="EMBL/GenBank/DDBJ databases">
        <title>Whole genome shotgun sequencing of Clostridium sartagoforme AAU1.</title>
        <authorList>
            <person name="Joshi C.G."/>
            <person name="Duggirala S.M."/>
            <person name="Nathani N.M."/>
            <person name="Bhatt V.D."/>
            <person name="Patel A.K."/>
            <person name="Pandya P.R."/>
            <person name="KaPatel J.A."/>
        </authorList>
    </citation>
    <scope>NUCLEOTIDE SEQUENCE [LARGE SCALE GENOMIC DNA]</scope>
    <source>
        <strain evidence="3 4">AAU1</strain>
    </source>
</reference>
<evidence type="ECO:0000256" key="1">
    <source>
        <dbReference type="ARBA" id="ARBA00005622"/>
    </source>
</evidence>
<sequence>MNNFKIKSNYTNSFYDISFYIPEESNENNLPLILVLDGGYYFDVVKACVKQQRQASAKTGVNSAIVIGISHQEFEKKEKRFLDFTAPADKYIIDEKRKAIIPENLGGSEDFNKFIEKELFPIIEGNLNFDKNNTTIIGHSLSGYYVLWNLLKGSNIYKNIISFSPSVWWNDYELLNFPNLEKSNKNIFIGVGEKEGYMVDGAQKIYDKIKNFNKNCTIYVAPEENHGSVVITSISRSLRYINLFG</sequence>
<dbReference type="EMBL" id="ASRV01000019">
    <property type="protein sequence ID" value="EOR28032.1"/>
    <property type="molecule type" value="Genomic_DNA"/>
</dbReference>
<evidence type="ECO:0000313" key="3">
    <source>
        <dbReference type="EMBL" id="EOR28032.1"/>
    </source>
</evidence>
<keyword evidence="2" id="KW-0378">Hydrolase</keyword>
<dbReference type="InterPro" id="IPR052558">
    <property type="entry name" value="Siderophore_Hydrolase_D"/>
</dbReference>
<dbReference type="RefSeq" id="WP_016205822.1">
    <property type="nucleotide sequence ID" value="NZ_ASRV01000019.1"/>
</dbReference>
<dbReference type="SUPFAM" id="SSF53474">
    <property type="entry name" value="alpha/beta-Hydrolases"/>
    <property type="match status" value="1"/>
</dbReference>
<comment type="similarity">
    <text evidence="1">Belongs to the esterase D family.</text>
</comment>
<dbReference type="PATRIC" id="fig|1202534.3.peg.310"/>
<gene>
    <name evidence="3" type="ORF">A500_01525</name>
</gene>
<protein>
    <recommendedName>
        <fullName evidence="5">Esterase</fullName>
    </recommendedName>
</protein>
<dbReference type="Pfam" id="PF00756">
    <property type="entry name" value="Esterase"/>
    <property type="match status" value="1"/>
</dbReference>
<dbReference type="InterPro" id="IPR029058">
    <property type="entry name" value="AB_hydrolase_fold"/>
</dbReference>
<proteinExistence type="inferred from homology"/>
<name>R9CFG1_9CLOT</name>
<dbReference type="Proteomes" id="UP000013988">
    <property type="component" value="Unassembled WGS sequence"/>
</dbReference>
<dbReference type="GO" id="GO:0016788">
    <property type="term" value="F:hydrolase activity, acting on ester bonds"/>
    <property type="evidence" value="ECO:0007669"/>
    <property type="project" value="TreeGrafter"/>
</dbReference>
<evidence type="ECO:0000256" key="2">
    <source>
        <dbReference type="ARBA" id="ARBA00022801"/>
    </source>
</evidence>